<feature type="transmembrane region" description="Helical" evidence="1">
    <location>
        <begin position="104"/>
        <end position="129"/>
    </location>
</feature>
<dbReference type="EMBL" id="CP012559">
    <property type="protein sequence ID" value="ALB28551.1"/>
    <property type="molecule type" value="Genomic_DNA"/>
</dbReference>
<keyword evidence="1" id="KW-0812">Transmembrane</keyword>
<dbReference type="PANTHER" id="PTHR37305:SF1">
    <property type="entry name" value="MEMBRANE PROTEIN"/>
    <property type="match status" value="1"/>
</dbReference>
<feature type="transmembrane region" description="Helical" evidence="1">
    <location>
        <begin position="60"/>
        <end position="83"/>
    </location>
</feature>
<reference evidence="2 3" key="1">
    <citation type="submission" date="2015-08" db="EMBL/GenBank/DDBJ databases">
        <title>Genomic sequence of Lactobacillus heilongjiangensis DSM 28069, isolated from Chinese traditional pickle.</title>
        <authorList>
            <person name="Jiang X."/>
            <person name="Zheng B."/>
            <person name="Cheng H."/>
        </authorList>
    </citation>
    <scope>NUCLEOTIDE SEQUENCE [LARGE SCALE GENOMIC DNA]</scope>
    <source>
        <strain evidence="2 3">DSM 28069</strain>
    </source>
</reference>
<dbReference type="PANTHER" id="PTHR37305">
    <property type="entry name" value="INTEGRAL MEMBRANE PROTEIN-RELATED"/>
    <property type="match status" value="1"/>
</dbReference>
<dbReference type="OrthoDB" id="1641057at2"/>
<dbReference type="RefSeq" id="WP_041499232.1">
    <property type="nucleotide sequence ID" value="NZ_BJDV01000008.1"/>
</dbReference>
<sequence length="259" mass="29040">MLNLLAADKVKLFKSRKMWIILSIVVFLPIFQLLNAISKNSYQGHLTPKEDIVVNGASGVLMNVKSNLVILLIFCAFISFYIGEEFQNGTIRNALSLGISRGKYYLLKLLVAFGLTLISTVIITAMSVSGYGMVFGFGNIAGITNYGNYFLMLSLTIFLLIFSVVSTYVAIGFMIRTIGASVIWTFVFTISMGFIPAVFMKFKSLADVTWWFTESYLFYKNFALPSVINEFSKMIFISVITIMISTIIGIWSFYKADIK</sequence>
<keyword evidence="1" id="KW-0472">Membrane</keyword>
<dbReference type="STRING" id="1074467.JP39_03790"/>
<dbReference type="Proteomes" id="UP000061546">
    <property type="component" value="Chromosome"/>
</dbReference>
<name>A0A0K2LB79_9LACO</name>
<keyword evidence="3" id="KW-1185">Reference proteome</keyword>
<dbReference type="AlphaFoldDB" id="A0A0K2LB79"/>
<feature type="transmembrane region" description="Helical" evidence="1">
    <location>
        <begin position="149"/>
        <end position="171"/>
    </location>
</feature>
<dbReference type="KEGG" id="lhi:JP39_03790"/>
<accession>A0A0K2LB79</accession>
<dbReference type="Pfam" id="PF12730">
    <property type="entry name" value="ABC2_membrane_4"/>
    <property type="match status" value="1"/>
</dbReference>
<proteinExistence type="predicted"/>
<keyword evidence="1" id="KW-1133">Transmembrane helix</keyword>
<evidence type="ECO:0000313" key="2">
    <source>
        <dbReference type="EMBL" id="ALB28551.1"/>
    </source>
</evidence>
<feature type="transmembrane region" description="Helical" evidence="1">
    <location>
        <begin position="178"/>
        <end position="199"/>
    </location>
</feature>
<gene>
    <name evidence="2" type="ORF">JP39_03790</name>
</gene>
<organism evidence="2 3">
    <name type="scientific">Companilactobacillus heilongjiangensis</name>
    <dbReference type="NCBI Taxonomy" id="1074467"/>
    <lineage>
        <taxon>Bacteria</taxon>
        <taxon>Bacillati</taxon>
        <taxon>Bacillota</taxon>
        <taxon>Bacilli</taxon>
        <taxon>Lactobacillales</taxon>
        <taxon>Lactobacillaceae</taxon>
        <taxon>Companilactobacillus</taxon>
    </lineage>
</organism>
<evidence type="ECO:0000313" key="3">
    <source>
        <dbReference type="Proteomes" id="UP000061546"/>
    </source>
</evidence>
<evidence type="ECO:0000256" key="1">
    <source>
        <dbReference type="SAM" id="Phobius"/>
    </source>
</evidence>
<protein>
    <submittedName>
        <fullName evidence="2">ABC transporter</fullName>
    </submittedName>
</protein>
<feature type="transmembrane region" description="Helical" evidence="1">
    <location>
        <begin position="234"/>
        <end position="254"/>
    </location>
</feature>